<dbReference type="AlphaFoldDB" id="A0A0F8Y8Z7"/>
<keyword evidence="1" id="KW-0812">Transmembrane</keyword>
<accession>A0A0F8Y8Z7</accession>
<feature type="transmembrane region" description="Helical" evidence="1">
    <location>
        <begin position="12"/>
        <end position="32"/>
    </location>
</feature>
<sequence length="62" mass="6950">MIEFLKTLFTGIFLVVCFFLIVFGISWGISIFPNSGLYIIRAFTVIGLLVISWHVGALIRGK</sequence>
<reference evidence="2" key="1">
    <citation type="journal article" date="2015" name="Nature">
        <title>Complex archaea that bridge the gap between prokaryotes and eukaryotes.</title>
        <authorList>
            <person name="Spang A."/>
            <person name="Saw J.H."/>
            <person name="Jorgensen S.L."/>
            <person name="Zaremba-Niedzwiedzka K."/>
            <person name="Martijn J."/>
            <person name="Lind A.E."/>
            <person name="van Eijk R."/>
            <person name="Schleper C."/>
            <person name="Guy L."/>
            <person name="Ettema T.J."/>
        </authorList>
    </citation>
    <scope>NUCLEOTIDE SEQUENCE</scope>
</reference>
<comment type="caution">
    <text evidence="2">The sequence shown here is derived from an EMBL/GenBank/DDBJ whole genome shotgun (WGS) entry which is preliminary data.</text>
</comment>
<protein>
    <submittedName>
        <fullName evidence="2">Uncharacterized protein</fullName>
    </submittedName>
</protein>
<gene>
    <name evidence="2" type="ORF">LCGC14_2926570</name>
</gene>
<proteinExistence type="predicted"/>
<evidence type="ECO:0000256" key="1">
    <source>
        <dbReference type="SAM" id="Phobius"/>
    </source>
</evidence>
<name>A0A0F8Y8Z7_9ZZZZ</name>
<keyword evidence="1" id="KW-1133">Transmembrane helix</keyword>
<feature type="transmembrane region" description="Helical" evidence="1">
    <location>
        <begin position="38"/>
        <end position="59"/>
    </location>
</feature>
<evidence type="ECO:0000313" key="2">
    <source>
        <dbReference type="EMBL" id="KKK70180.1"/>
    </source>
</evidence>
<keyword evidence="1" id="KW-0472">Membrane</keyword>
<dbReference type="EMBL" id="LAZR01058303">
    <property type="protein sequence ID" value="KKK70180.1"/>
    <property type="molecule type" value="Genomic_DNA"/>
</dbReference>
<organism evidence="2">
    <name type="scientific">marine sediment metagenome</name>
    <dbReference type="NCBI Taxonomy" id="412755"/>
    <lineage>
        <taxon>unclassified sequences</taxon>
        <taxon>metagenomes</taxon>
        <taxon>ecological metagenomes</taxon>
    </lineage>
</organism>